<proteinExistence type="predicted"/>
<dbReference type="STRING" id="966.BTA35_0212605"/>
<dbReference type="Proteomes" id="UP000190064">
    <property type="component" value="Unassembled WGS sequence"/>
</dbReference>
<protein>
    <submittedName>
        <fullName evidence="1">Uncharacterized protein</fullName>
    </submittedName>
</protein>
<accession>A0A1T1HA68</accession>
<organism evidence="1 2">
    <name type="scientific">Oceanospirillum linum</name>
    <dbReference type="NCBI Taxonomy" id="966"/>
    <lineage>
        <taxon>Bacteria</taxon>
        <taxon>Pseudomonadati</taxon>
        <taxon>Pseudomonadota</taxon>
        <taxon>Gammaproteobacteria</taxon>
        <taxon>Oceanospirillales</taxon>
        <taxon>Oceanospirillaceae</taxon>
        <taxon>Oceanospirillum</taxon>
    </lineage>
</organism>
<dbReference type="EMBL" id="MTSD02000005">
    <property type="protein sequence ID" value="OOV86705.1"/>
    <property type="molecule type" value="Genomic_DNA"/>
</dbReference>
<evidence type="ECO:0000313" key="2">
    <source>
        <dbReference type="Proteomes" id="UP000190064"/>
    </source>
</evidence>
<gene>
    <name evidence="1" type="ORF">BTA35_0212605</name>
</gene>
<reference evidence="1" key="1">
    <citation type="submission" date="2017-02" db="EMBL/GenBank/DDBJ databases">
        <title>Draft Genome Sequence of the Salt Water Bacterium Oceanospirillum linum ATCC 11336.</title>
        <authorList>
            <person name="Trachtenberg A.M."/>
            <person name="Carney J.G."/>
            <person name="Linnane J.D."/>
            <person name="Rheaume B.A."/>
            <person name="Pitts N.L."/>
            <person name="Mykles D.L."/>
            <person name="Maclea K.S."/>
        </authorList>
    </citation>
    <scope>NUCLEOTIDE SEQUENCE [LARGE SCALE GENOMIC DNA]</scope>
    <source>
        <strain evidence="1">ATCC 11336</strain>
    </source>
</reference>
<keyword evidence="2" id="KW-1185">Reference proteome</keyword>
<name>A0A1T1HA68_OCELI</name>
<evidence type="ECO:0000313" key="1">
    <source>
        <dbReference type="EMBL" id="OOV86705.1"/>
    </source>
</evidence>
<dbReference type="AlphaFoldDB" id="A0A1T1HA68"/>
<comment type="caution">
    <text evidence="1">The sequence shown here is derived from an EMBL/GenBank/DDBJ whole genome shotgun (WGS) entry which is preliminary data.</text>
</comment>
<sequence>MRHSMSVEFGVNKKITKSLKKIKSLFMRLNKGKRLLFADIFMGFTKSITTLIFSTIKSVIRP</sequence>